<sequence length="426" mass="46454">MTKVTLAHPDNPGESADVSGVVAKEIEFHKAQTKRAKDEFRKHKASVYETEKLRDEARERIKAEKAQKKAEAAGIASVRDRLMSVDAFMDAEAPDALVKDVLDGGGLSMLIGHRGTYKTAIALAMSLCIACGIPWGAHRTERGRVLYLVGEGGGRAFGIRLEAWLSHHGITRDEIRPWFMGLNGAAPFMSAAWDELVAYAKEFGPSLIVVDTLARHQLGLEENSNSDASEAVNKADHLRAQTGAAVMVLHHPPKGGTSGRGAGAWEGGADSVFHLEKDAPVDGQVEMTTTKQKHRPETGRWAFRIEQVEVRENGTWPTSMVPVHADPFVVDAAAEEAKAAKETALQAEVLEYLRGRQDADMSPNKTEFRKHFEETKRREAALGALEKLKLRGEVEFVPGKGRAEIIRAVTDAKILPFQASAEGVDA</sequence>
<protein>
    <recommendedName>
        <fullName evidence="3">AAA family ATPase</fullName>
    </recommendedName>
</protein>
<organism evidence="1 2">
    <name type="scientific">Gordonia phthalatica</name>
    <dbReference type="NCBI Taxonomy" id="1136941"/>
    <lineage>
        <taxon>Bacteria</taxon>
        <taxon>Bacillati</taxon>
        <taxon>Actinomycetota</taxon>
        <taxon>Actinomycetes</taxon>
        <taxon>Mycobacteriales</taxon>
        <taxon>Gordoniaceae</taxon>
        <taxon>Gordonia</taxon>
    </lineage>
</organism>
<evidence type="ECO:0000313" key="1">
    <source>
        <dbReference type="EMBL" id="ALG84686.1"/>
    </source>
</evidence>
<proteinExistence type="predicted"/>
<evidence type="ECO:0000313" key="2">
    <source>
        <dbReference type="Proteomes" id="UP000063789"/>
    </source>
</evidence>
<dbReference type="InterPro" id="IPR027417">
    <property type="entry name" value="P-loop_NTPase"/>
</dbReference>
<name>A0A0N9N238_9ACTN</name>
<dbReference type="EMBL" id="CP011853">
    <property type="protein sequence ID" value="ALG84686.1"/>
    <property type="molecule type" value="Genomic_DNA"/>
</dbReference>
<dbReference type="STRING" id="1136941.ACH46_09520"/>
<gene>
    <name evidence="1" type="ORF">ACH46_09520</name>
</gene>
<dbReference type="PATRIC" id="fig|1136941.3.peg.1934"/>
<dbReference type="Proteomes" id="UP000063789">
    <property type="component" value="Chromosome"/>
</dbReference>
<reference evidence="2" key="1">
    <citation type="submission" date="2015-06" db="EMBL/GenBank/DDBJ databases">
        <title>Complete genome sequence and metabolic analysis of phthalate degradation pathway in Gordonia sp. QH-11.</title>
        <authorList>
            <person name="Jin D."/>
            <person name="Kong X."/>
            <person name="Bai Z."/>
        </authorList>
    </citation>
    <scope>NUCLEOTIDE SEQUENCE [LARGE SCALE GENOMIC DNA]</scope>
    <source>
        <strain evidence="2">QH-11</strain>
    </source>
</reference>
<keyword evidence="2" id="KW-1185">Reference proteome</keyword>
<dbReference type="OrthoDB" id="3171622at2"/>
<accession>A0A0N9N238</accession>
<reference evidence="1 2" key="2">
    <citation type="journal article" date="2017" name="Int. J. Syst. Evol. Microbiol.">
        <title>Gordonia phthalatica sp. nov., a di-n-butyl phthalate-degrading bacterium isolated from activated sludge.</title>
        <authorList>
            <person name="Jin D."/>
            <person name="Kong X."/>
            <person name="Jia M."/>
            <person name="Yu X."/>
            <person name="Wang X."/>
            <person name="Zhuang X."/>
            <person name="Deng Y."/>
            <person name="Bai Z."/>
        </authorList>
    </citation>
    <scope>NUCLEOTIDE SEQUENCE [LARGE SCALE GENOMIC DNA]</scope>
    <source>
        <strain evidence="1 2">QH-11</strain>
    </source>
</reference>
<evidence type="ECO:0008006" key="3">
    <source>
        <dbReference type="Google" id="ProtNLM"/>
    </source>
</evidence>
<dbReference type="KEGG" id="goq:ACH46_09520"/>
<dbReference type="SUPFAM" id="SSF52540">
    <property type="entry name" value="P-loop containing nucleoside triphosphate hydrolases"/>
    <property type="match status" value="1"/>
</dbReference>
<dbReference type="Gene3D" id="3.40.50.300">
    <property type="entry name" value="P-loop containing nucleotide triphosphate hydrolases"/>
    <property type="match status" value="1"/>
</dbReference>
<dbReference type="Pfam" id="PF13481">
    <property type="entry name" value="AAA_25"/>
    <property type="match status" value="1"/>
</dbReference>
<dbReference type="RefSeq" id="WP_062392683.1">
    <property type="nucleotide sequence ID" value="NZ_CP011853.1"/>
</dbReference>
<dbReference type="AlphaFoldDB" id="A0A0N9N238"/>